<evidence type="ECO:0000313" key="8">
    <source>
        <dbReference type="Proteomes" id="UP000198615"/>
    </source>
</evidence>
<dbReference type="PROSITE" id="PS51007">
    <property type="entry name" value="CYTC"/>
    <property type="match status" value="1"/>
</dbReference>
<keyword evidence="1 4" id="KW-0349">Heme</keyword>
<reference evidence="7 8" key="1">
    <citation type="submission" date="2016-10" db="EMBL/GenBank/DDBJ databases">
        <authorList>
            <person name="Varghese N."/>
            <person name="Submissions S."/>
        </authorList>
    </citation>
    <scope>NUCLEOTIDE SEQUENCE [LARGE SCALE GENOMIC DNA]</scope>
    <source>
        <strain evidence="7 8">DSM 18839</strain>
    </source>
</reference>
<evidence type="ECO:0000256" key="1">
    <source>
        <dbReference type="ARBA" id="ARBA00022617"/>
    </source>
</evidence>
<dbReference type="OrthoDB" id="9779283at2"/>
<keyword evidence="3 4" id="KW-0408">Iron</keyword>
<name>A0A8G2BIA3_9PROT</name>
<dbReference type="RefSeq" id="WP_093150324.1">
    <property type="nucleotide sequence ID" value="NZ_FNBW01000006.1"/>
</dbReference>
<dbReference type="InterPro" id="IPR036909">
    <property type="entry name" value="Cyt_c-like_dom_sf"/>
</dbReference>
<dbReference type="EMBL" id="FNBW01000006">
    <property type="protein sequence ID" value="SDF76606.1"/>
    <property type="molecule type" value="Genomic_DNA"/>
</dbReference>
<gene>
    <name evidence="7" type="ORF">SAMN05660686_02266</name>
</gene>
<dbReference type="GO" id="GO:0020037">
    <property type="term" value="F:heme binding"/>
    <property type="evidence" value="ECO:0007669"/>
    <property type="project" value="InterPro"/>
</dbReference>
<keyword evidence="2 4" id="KW-0479">Metal-binding</keyword>
<dbReference type="GO" id="GO:0046872">
    <property type="term" value="F:metal ion binding"/>
    <property type="evidence" value="ECO:0007669"/>
    <property type="project" value="UniProtKB-KW"/>
</dbReference>
<organism evidence="7 8">
    <name type="scientific">Thalassobaculum litoreum DSM 18839</name>
    <dbReference type="NCBI Taxonomy" id="1123362"/>
    <lineage>
        <taxon>Bacteria</taxon>
        <taxon>Pseudomonadati</taxon>
        <taxon>Pseudomonadota</taxon>
        <taxon>Alphaproteobacteria</taxon>
        <taxon>Rhodospirillales</taxon>
        <taxon>Thalassobaculaceae</taxon>
        <taxon>Thalassobaculum</taxon>
    </lineage>
</organism>
<evidence type="ECO:0000259" key="6">
    <source>
        <dbReference type="PROSITE" id="PS51007"/>
    </source>
</evidence>
<dbReference type="Proteomes" id="UP000198615">
    <property type="component" value="Unassembled WGS sequence"/>
</dbReference>
<comment type="caution">
    <text evidence="7">The sequence shown here is derived from an EMBL/GenBank/DDBJ whole genome shotgun (WGS) entry which is preliminary data.</text>
</comment>
<dbReference type="AlphaFoldDB" id="A0A8G2BIA3"/>
<dbReference type="Pfam" id="PF13442">
    <property type="entry name" value="Cytochrome_CBB3"/>
    <property type="match status" value="1"/>
</dbReference>
<dbReference type="InterPro" id="IPR051459">
    <property type="entry name" value="Cytochrome_c-type_DH"/>
</dbReference>
<protein>
    <submittedName>
        <fullName evidence="7">Cytochrome C oxidase, cbb3-type, subunit III</fullName>
    </submittedName>
</protein>
<accession>A0A8G2BIA3</accession>
<evidence type="ECO:0000256" key="2">
    <source>
        <dbReference type="ARBA" id="ARBA00022723"/>
    </source>
</evidence>
<keyword evidence="8" id="KW-1185">Reference proteome</keyword>
<sequence length="219" mass="23938">MRDPKTARRDRRSRFEQRLRGRIPKPPGRAIDPARGQGRFADDEDDAPTPGRGGLVGGVVNRLGPKGRFLAAAVVIGALITAGDLFWERYTNQTAISADHANAAQVGLGHSLYDQHCAFCHGADLVGKPGWDGDYPDGGRPPLPLEGTAPIWRLSDRDLFDVIKFGGQPFSPPSYRNEMPAFEADLADADIWAIIAFIKSRWPEDVHTRQKEAAAEQGS</sequence>
<evidence type="ECO:0000256" key="4">
    <source>
        <dbReference type="PROSITE-ProRule" id="PRU00433"/>
    </source>
</evidence>
<dbReference type="PANTHER" id="PTHR35008:SF4">
    <property type="entry name" value="BLL4482 PROTEIN"/>
    <property type="match status" value="1"/>
</dbReference>
<proteinExistence type="predicted"/>
<feature type="compositionally biased region" description="Basic and acidic residues" evidence="5">
    <location>
        <begin position="1"/>
        <end position="19"/>
    </location>
</feature>
<evidence type="ECO:0000256" key="5">
    <source>
        <dbReference type="SAM" id="MobiDB-lite"/>
    </source>
</evidence>
<dbReference type="SUPFAM" id="SSF46626">
    <property type="entry name" value="Cytochrome c"/>
    <property type="match status" value="1"/>
</dbReference>
<dbReference type="InterPro" id="IPR009056">
    <property type="entry name" value="Cyt_c-like_dom"/>
</dbReference>
<evidence type="ECO:0000256" key="3">
    <source>
        <dbReference type="ARBA" id="ARBA00023004"/>
    </source>
</evidence>
<dbReference type="GO" id="GO:0009055">
    <property type="term" value="F:electron transfer activity"/>
    <property type="evidence" value="ECO:0007669"/>
    <property type="project" value="InterPro"/>
</dbReference>
<dbReference type="Gene3D" id="1.10.760.10">
    <property type="entry name" value="Cytochrome c-like domain"/>
    <property type="match status" value="1"/>
</dbReference>
<dbReference type="PANTHER" id="PTHR35008">
    <property type="entry name" value="BLL4482 PROTEIN-RELATED"/>
    <property type="match status" value="1"/>
</dbReference>
<feature type="domain" description="Cytochrome c" evidence="6">
    <location>
        <begin position="104"/>
        <end position="202"/>
    </location>
</feature>
<feature type="region of interest" description="Disordered" evidence="5">
    <location>
        <begin position="1"/>
        <end position="54"/>
    </location>
</feature>
<evidence type="ECO:0000313" key="7">
    <source>
        <dbReference type="EMBL" id="SDF76606.1"/>
    </source>
</evidence>